<gene>
    <name evidence="6" type="ORF">POCULU_LOCUS7136</name>
</gene>
<accession>A0A9N9G9F1</accession>
<name>A0A9N9G9F1_9GLOM</name>
<comment type="caution">
    <text evidence="6">The sequence shown here is derived from an EMBL/GenBank/DDBJ whole genome shotgun (WGS) entry which is preliminary data.</text>
</comment>
<evidence type="ECO:0000256" key="1">
    <source>
        <dbReference type="ARBA" id="ARBA00009291"/>
    </source>
</evidence>
<dbReference type="Pfam" id="PF11559">
    <property type="entry name" value="ADIP"/>
    <property type="match status" value="1"/>
</dbReference>
<feature type="non-terminal residue" evidence="6">
    <location>
        <position position="549"/>
    </location>
</feature>
<feature type="region of interest" description="Disordered" evidence="4">
    <location>
        <begin position="200"/>
        <end position="226"/>
    </location>
</feature>
<evidence type="ECO:0000256" key="3">
    <source>
        <dbReference type="SAM" id="Coils"/>
    </source>
</evidence>
<proteinExistence type="inferred from homology"/>
<feature type="coiled-coil region" evidence="3">
    <location>
        <begin position="85"/>
        <end position="151"/>
    </location>
</feature>
<comment type="similarity">
    <text evidence="1">Belongs to the ADIP family.</text>
</comment>
<dbReference type="InterPro" id="IPR021622">
    <property type="entry name" value="Afadin/alpha-actinin-bd"/>
</dbReference>
<organism evidence="6 7">
    <name type="scientific">Paraglomus occultum</name>
    <dbReference type="NCBI Taxonomy" id="144539"/>
    <lineage>
        <taxon>Eukaryota</taxon>
        <taxon>Fungi</taxon>
        <taxon>Fungi incertae sedis</taxon>
        <taxon>Mucoromycota</taxon>
        <taxon>Glomeromycotina</taxon>
        <taxon>Glomeromycetes</taxon>
        <taxon>Paraglomerales</taxon>
        <taxon>Paraglomeraceae</taxon>
        <taxon>Paraglomus</taxon>
    </lineage>
</organism>
<feature type="chain" id="PRO_5040334946" evidence="5">
    <location>
        <begin position="23"/>
        <end position="549"/>
    </location>
</feature>
<evidence type="ECO:0000256" key="4">
    <source>
        <dbReference type="SAM" id="MobiDB-lite"/>
    </source>
</evidence>
<reference evidence="6" key="1">
    <citation type="submission" date="2021-06" db="EMBL/GenBank/DDBJ databases">
        <authorList>
            <person name="Kallberg Y."/>
            <person name="Tangrot J."/>
            <person name="Rosling A."/>
        </authorList>
    </citation>
    <scope>NUCLEOTIDE SEQUENCE</scope>
    <source>
        <strain evidence="6">IA702</strain>
    </source>
</reference>
<feature type="coiled-coil region" evidence="3">
    <location>
        <begin position="334"/>
        <end position="408"/>
    </location>
</feature>
<sequence length="549" mass="64484">TSSLYLLAEYVWSLYLLAFMLGEETMDSTETFTLQSAVDYINVQLDAFGYSSSLNFLDNSRESTTQIIHCIFGLLQQRQKDIGYQDEMNDLNRRLQSDLELLTSNLKSTKQRAETSEREVDCLKTKLKWAEDKLREEVEKHRATRDDLSKTKSNLQYTKTLCTHEVRKREIEYERFKERMQRVLNDRYRSAKIGLKILNPAPKPAKSISNNDRNGQSLTETPALEQQSADIEMFKQVVADSEARQNELIHENSSLRQLLYEVHGQILSFLEDQADVLETPTPVNNADRFQTPNMRTRRNAKFQLPYEMFAQNIESEINDVLTVLRNEWDNRPAAMTAEVEQRDQELQYQQLEIQQREEELMKRELELEETRGELEVIMKELQGKDKEIRSQQEEIEVLKNNLANTTEDVTQGAEEAQRIIERFESKAFEDGLDDVSVHELTVPEYDAADEDIERRREQLNEERRKFTESLLKLGKDREILLQERVEFEIEKRQWRAKHPMGIIHTPAQTYQWTPNACYPRGTRDEVSPLTPFLRKIQETLVTRSKMIPE</sequence>
<keyword evidence="7" id="KW-1185">Reference proteome</keyword>
<evidence type="ECO:0000313" key="6">
    <source>
        <dbReference type="EMBL" id="CAG8594340.1"/>
    </source>
</evidence>
<keyword evidence="2 3" id="KW-0175">Coiled coil</keyword>
<dbReference type="Gene3D" id="1.20.5.170">
    <property type="match status" value="1"/>
</dbReference>
<keyword evidence="5" id="KW-0732">Signal</keyword>
<protein>
    <submittedName>
        <fullName evidence="6">4429_t:CDS:1</fullName>
    </submittedName>
</protein>
<feature type="signal peptide" evidence="5">
    <location>
        <begin position="1"/>
        <end position="22"/>
    </location>
</feature>
<evidence type="ECO:0000313" key="7">
    <source>
        <dbReference type="Proteomes" id="UP000789572"/>
    </source>
</evidence>
<dbReference type="PANTHER" id="PTHR47057:SF1">
    <property type="entry name" value="AFADIN_ALPHA-ACTININ-BINDING PROTEIN"/>
    <property type="match status" value="1"/>
</dbReference>
<dbReference type="AlphaFoldDB" id="A0A9N9G9F1"/>
<feature type="compositionally biased region" description="Polar residues" evidence="4">
    <location>
        <begin position="207"/>
        <end position="226"/>
    </location>
</feature>
<dbReference type="OrthoDB" id="312015at2759"/>
<evidence type="ECO:0000256" key="5">
    <source>
        <dbReference type="SAM" id="SignalP"/>
    </source>
</evidence>
<dbReference type="PANTHER" id="PTHR47057">
    <property type="entry name" value="AFADIN/ALPHA-ACTININ-BINDING"/>
    <property type="match status" value="1"/>
</dbReference>
<dbReference type="Proteomes" id="UP000789572">
    <property type="component" value="Unassembled WGS sequence"/>
</dbReference>
<evidence type="ECO:0000256" key="2">
    <source>
        <dbReference type="ARBA" id="ARBA00023054"/>
    </source>
</evidence>
<dbReference type="EMBL" id="CAJVPJ010001515">
    <property type="protein sequence ID" value="CAG8594340.1"/>
    <property type="molecule type" value="Genomic_DNA"/>
</dbReference>
<dbReference type="SUPFAM" id="SSF57997">
    <property type="entry name" value="Tropomyosin"/>
    <property type="match status" value="1"/>
</dbReference>